<proteinExistence type="predicted"/>
<accession>A0A7K1ULE7</accession>
<feature type="transmembrane region" description="Helical" evidence="2">
    <location>
        <begin position="456"/>
        <end position="478"/>
    </location>
</feature>
<dbReference type="RefSeq" id="WP_157325016.1">
    <property type="nucleotide sequence ID" value="NZ_BMFX01000002.1"/>
</dbReference>
<feature type="compositionally biased region" description="Pro residues" evidence="1">
    <location>
        <begin position="626"/>
        <end position="641"/>
    </location>
</feature>
<dbReference type="PANTHER" id="PTHR48125">
    <property type="entry name" value="LP07818P1"/>
    <property type="match status" value="1"/>
</dbReference>
<dbReference type="PANTHER" id="PTHR48125:SF16">
    <property type="entry name" value="UBZ4-TYPE DOMAIN-CONTAINING PROTEIN"/>
    <property type="match status" value="1"/>
</dbReference>
<dbReference type="AlphaFoldDB" id="A0A7K1ULE7"/>
<feature type="transmembrane region" description="Helical" evidence="2">
    <location>
        <begin position="139"/>
        <end position="167"/>
    </location>
</feature>
<reference evidence="3 4" key="1">
    <citation type="submission" date="2019-12" db="EMBL/GenBank/DDBJ databases">
        <title>Nesterenkonia muleiensis sp. nov., a novel actinobacterium isolated from sap of Populus euphratica.</title>
        <authorList>
            <person name="Wang R."/>
        </authorList>
    </citation>
    <scope>NUCLEOTIDE SEQUENCE [LARGE SCALE GENOMIC DNA]</scope>
    <source>
        <strain evidence="3 4">F10</strain>
    </source>
</reference>
<dbReference type="EMBL" id="WRPM01000095">
    <property type="protein sequence ID" value="MVT27256.1"/>
    <property type="molecule type" value="Genomic_DNA"/>
</dbReference>
<keyword evidence="2" id="KW-0812">Transmembrane</keyword>
<evidence type="ECO:0000313" key="4">
    <source>
        <dbReference type="Proteomes" id="UP000460157"/>
    </source>
</evidence>
<feature type="transmembrane region" description="Helical" evidence="2">
    <location>
        <begin position="187"/>
        <end position="205"/>
    </location>
</feature>
<evidence type="ECO:0000256" key="1">
    <source>
        <dbReference type="SAM" id="MobiDB-lite"/>
    </source>
</evidence>
<feature type="compositionally biased region" description="Low complexity" evidence="1">
    <location>
        <begin position="10"/>
        <end position="19"/>
    </location>
</feature>
<organism evidence="3 4">
    <name type="scientific">Nesterenkonia alkaliphila</name>
    <dbReference type="NCBI Taxonomy" id="1463631"/>
    <lineage>
        <taxon>Bacteria</taxon>
        <taxon>Bacillati</taxon>
        <taxon>Actinomycetota</taxon>
        <taxon>Actinomycetes</taxon>
        <taxon>Micrococcales</taxon>
        <taxon>Micrococcaceae</taxon>
        <taxon>Nesterenkonia</taxon>
    </lineage>
</organism>
<feature type="transmembrane region" description="Helical" evidence="2">
    <location>
        <begin position="291"/>
        <end position="316"/>
    </location>
</feature>
<feature type="transmembrane region" description="Helical" evidence="2">
    <location>
        <begin position="217"/>
        <end position="238"/>
    </location>
</feature>
<feature type="transmembrane region" description="Helical" evidence="2">
    <location>
        <begin position="258"/>
        <end position="284"/>
    </location>
</feature>
<gene>
    <name evidence="3" type="ORF">GNZ21_13000</name>
</gene>
<feature type="compositionally biased region" description="Pro residues" evidence="1">
    <location>
        <begin position="60"/>
        <end position="80"/>
    </location>
</feature>
<feature type="transmembrane region" description="Helical" evidence="2">
    <location>
        <begin position="369"/>
        <end position="398"/>
    </location>
</feature>
<feature type="transmembrane region" description="Helical" evidence="2">
    <location>
        <begin position="418"/>
        <end position="444"/>
    </location>
</feature>
<feature type="compositionally biased region" description="Low complexity" evidence="1">
    <location>
        <begin position="553"/>
        <end position="620"/>
    </location>
</feature>
<name>A0A7K1ULE7_9MICC</name>
<sequence length="641" mass="67595">MSENTGNNEQPQQPGEGQSAPPPPPPGGAQQPPVPPAPRQQPPAPPSPAEPAAPRQAPAPEAPAQPPQPSVPQQPAPQQPAPQYQGQYQQPAGYPQQGLPGQQYPQQGHPQQGYQQQPQGQSSDVAVPEFLKAVRLPHILTVLIAQGVTYGVLFVLALVMVILTLIAGAVGDGGDIGDLTGAGDASTVWAFIALPFQFTAMWLFGTLRASEGGDAFFALWAPNLFVVAVAIGVAVWIARRWASVKQKKDPANHPVSLAWGAKLLVVGALSLGLSLITLLLTFALSFRQDGVTLGATGVALFFGSLLVYLVVALLVVSPADASGKVTAAVTKVLPSAPQAPRAVVIHFLTIAVPVLIATIIWAGVEEGMFLVVVLLWLGVPLTAFGSVALSHIGGVTVAGADGYTTMRETLNLWTENVFAWWVILLLVLLTVIALLLASFSWALARDNRQLGNPLSWFTLPLAFAAAGIIASIFGRVSLEINSAGFVPLVPSGDVSMGPSWWTFAVFLLAGVIVEVLSRFVAPFVVNAFPPALKGLLSGTKNASAKQFQSSGTQQPQHGYPQQAYPQQPQHGYSQQGGYQPQPGQYQQPGYPQQGQQPGYQQPGAPQQPSDPQQPQYPHHGQQGGTPPQPPQPGQPPQPPQS</sequence>
<protein>
    <submittedName>
        <fullName evidence="3">Uncharacterized protein</fullName>
    </submittedName>
</protein>
<comment type="caution">
    <text evidence="3">The sequence shown here is derived from an EMBL/GenBank/DDBJ whole genome shotgun (WGS) entry which is preliminary data.</text>
</comment>
<feature type="region of interest" description="Disordered" evidence="1">
    <location>
        <begin position="1"/>
        <end position="122"/>
    </location>
</feature>
<feature type="compositionally biased region" description="Low complexity" evidence="1">
    <location>
        <begin position="81"/>
        <end position="121"/>
    </location>
</feature>
<feature type="transmembrane region" description="Helical" evidence="2">
    <location>
        <begin position="498"/>
        <end position="516"/>
    </location>
</feature>
<dbReference type="Proteomes" id="UP000460157">
    <property type="component" value="Unassembled WGS sequence"/>
</dbReference>
<feature type="region of interest" description="Disordered" evidence="1">
    <location>
        <begin position="544"/>
        <end position="641"/>
    </location>
</feature>
<keyword evidence="4" id="KW-1185">Reference proteome</keyword>
<keyword evidence="2" id="KW-0472">Membrane</keyword>
<dbReference type="OrthoDB" id="5181884at2"/>
<keyword evidence="2" id="KW-1133">Transmembrane helix</keyword>
<feature type="transmembrane region" description="Helical" evidence="2">
    <location>
        <begin position="343"/>
        <end position="362"/>
    </location>
</feature>
<evidence type="ECO:0000313" key="3">
    <source>
        <dbReference type="EMBL" id="MVT27256.1"/>
    </source>
</evidence>
<feature type="compositionally biased region" description="Pro residues" evidence="1">
    <location>
        <begin position="20"/>
        <end position="51"/>
    </location>
</feature>
<evidence type="ECO:0000256" key="2">
    <source>
        <dbReference type="SAM" id="Phobius"/>
    </source>
</evidence>